<evidence type="ECO:0000256" key="2">
    <source>
        <dbReference type="SAM" id="SignalP"/>
    </source>
</evidence>
<gene>
    <name evidence="3" type="ORF">PSON_ATCC_30995.1.T1950012</name>
</gene>
<feature type="signal peptide" evidence="2">
    <location>
        <begin position="1"/>
        <end position="17"/>
    </location>
</feature>
<organism evidence="3 4">
    <name type="scientific">Paramecium sonneborni</name>
    <dbReference type="NCBI Taxonomy" id="65129"/>
    <lineage>
        <taxon>Eukaryota</taxon>
        <taxon>Sar</taxon>
        <taxon>Alveolata</taxon>
        <taxon>Ciliophora</taxon>
        <taxon>Intramacronucleata</taxon>
        <taxon>Oligohymenophorea</taxon>
        <taxon>Peniculida</taxon>
        <taxon>Parameciidae</taxon>
        <taxon>Paramecium</taxon>
    </lineage>
</organism>
<evidence type="ECO:0000256" key="1">
    <source>
        <dbReference type="SAM" id="Coils"/>
    </source>
</evidence>
<keyword evidence="2" id="KW-0732">Signal</keyword>
<evidence type="ECO:0000313" key="3">
    <source>
        <dbReference type="EMBL" id="CAD8128740.1"/>
    </source>
</evidence>
<feature type="coiled-coil region" evidence="1">
    <location>
        <begin position="91"/>
        <end position="118"/>
    </location>
</feature>
<dbReference type="AlphaFoldDB" id="A0A8S1RNP6"/>
<keyword evidence="1" id="KW-0175">Coiled coil</keyword>
<reference evidence="3" key="1">
    <citation type="submission" date="2021-01" db="EMBL/GenBank/DDBJ databases">
        <authorList>
            <consortium name="Genoscope - CEA"/>
            <person name="William W."/>
        </authorList>
    </citation>
    <scope>NUCLEOTIDE SEQUENCE</scope>
</reference>
<feature type="chain" id="PRO_5035810812" evidence="2">
    <location>
        <begin position="18"/>
        <end position="156"/>
    </location>
</feature>
<dbReference type="Proteomes" id="UP000692954">
    <property type="component" value="Unassembled WGS sequence"/>
</dbReference>
<protein>
    <submittedName>
        <fullName evidence="3">Uncharacterized protein</fullName>
    </submittedName>
</protein>
<dbReference type="EMBL" id="CAJJDN010000195">
    <property type="protein sequence ID" value="CAD8128740.1"/>
    <property type="molecule type" value="Genomic_DNA"/>
</dbReference>
<proteinExistence type="predicted"/>
<evidence type="ECO:0000313" key="4">
    <source>
        <dbReference type="Proteomes" id="UP000692954"/>
    </source>
</evidence>
<keyword evidence="4" id="KW-1185">Reference proteome</keyword>
<sequence>MKIIEILLLLLIVFSLALDFQAPHKVPLLANKDNKIHQGGQQPGGSQHVVSKVAHRKEERPRNAYQHNHKQMEINRVNKKYNNYQLNKFYLEINYQELKQLNNNLLLLENDNNQLEHNNQVDKWDNSVKGQGTTKNLLNQKDNGMKIQNNKNDVLC</sequence>
<comment type="caution">
    <text evidence="3">The sequence shown here is derived from an EMBL/GenBank/DDBJ whole genome shotgun (WGS) entry which is preliminary data.</text>
</comment>
<name>A0A8S1RNP6_9CILI</name>
<accession>A0A8S1RNP6</accession>